<protein>
    <submittedName>
        <fullName evidence="2">Uncharacterized protein</fullName>
    </submittedName>
</protein>
<proteinExistence type="predicted"/>
<evidence type="ECO:0000313" key="2">
    <source>
        <dbReference type="EMBL" id="MFC7219129.1"/>
    </source>
</evidence>
<feature type="region of interest" description="Disordered" evidence="1">
    <location>
        <begin position="1"/>
        <end position="53"/>
    </location>
</feature>
<reference evidence="3" key="1">
    <citation type="journal article" date="2019" name="Int. J. Syst. Evol. Microbiol.">
        <title>The Global Catalogue of Microorganisms (GCM) 10K type strain sequencing project: providing services to taxonomists for standard genome sequencing and annotation.</title>
        <authorList>
            <consortium name="The Broad Institute Genomics Platform"/>
            <consortium name="The Broad Institute Genome Sequencing Center for Infectious Disease"/>
            <person name="Wu L."/>
            <person name="Ma J."/>
        </authorList>
    </citation>
    <scope>NUCLEOTIDE SEQUENCE [LARGE SCALE GENOMIC DNA]</scope>
    <source>
        <strain evidence="3">CGMCC 1.13681</strain>
    </source>
</reference>
<evidence type="ECO:0000256" key="1">
    <source>
        <dbReference type="SAM" id="MobiDB-lite"/>
    </source>
</evidence>
<name>A0ABW2GED2_9ACTN</name>
<evidence type="ECO:0000313" key="3">
    <source>
        <dbReference type="Proteomes" id="UP001596413"/>
    </source>
</evidence>
<dbReference type="EMBL" id="JBHSZO010000018">
    <property type="protein sequence ID" value="MFC7219129.1"/>
    <property type="molecule type" value="Genomic_DNA"/>
</dbReference>
<keyword evidence="3" id="KW-1185">Reference proteome</keyword>
<dbReference type="RefSeq" id="WP_386414670.1">
    <property type="nucleotide sequence ID" value="NZ_JBHSZO010000018.1"/>
</dbReference>
<dbReference type="Proteomes" id="UP001596413">
    <property type="component" value="Unassembled WGS sequence"/>
</dbReference>
<comment type="caution">
    <text evidence="2">The sequence shown here is derived from an EMBL/GenBank/DDBJ whole genome shotgun (WGS) entry which is preliminary data.</text>
</comment>
<gene>
    <name evidence="2" type="ORF">ACFQLX_13270</name>
</gene>
<accession>A0ABW2GED2</accession>
<sequence length="53" mass="5775">MAQNRHTHKKAASDAGRILQDPSSTPEEKTAAASALSQTPTHKEQRAAKKKHK</sequence>
<organism evidence="2 3">
    <name type="scientific">Streptomyces polyrhachis</name>
    <dbReference type="NCBI Taxonomy" id="1282885"/>
    <lineage>
        <taxon>Bacteria</taxon>
        <taxon>Bacillati</taxon>
        <taxon>Actinomycetota</taxon>
        <taxon>Actinomycetes</taxon>
        <taxon>Kitasatosporales</taxon>
        <taxon>Streptomycetaceae</taxon>
        <taxon>Streptomyces</taxon>
    </lineage>
</organism>
<feature type="compositionally biased region" description="Basic residues" evidence="1">
    <location>
        <begin position="1"/>
        <end position="10"/>
    </location>
</feature>